<reference evidence="3 4" key="1">
    <citation type="submission" date="2018-07" db="EMBL/GenBank/DDBJ databases">
        <title>Genomic Encyclopedia of Type Strains, Phase IV (KMG-IV): sequencing the most valuable type-strain genomes for metagenomic binning, comparative biology and taxonomic classification.</title>
        <authorList>
            <person name="Goeker M."/>
        </authorList>
    </citation>
    <scope>NUCLEOTIDE SEQUENCE [LARGE SCALE GENOMIC DNA]</scope>
    <source>
        <strain evidence="3 4">DSM 14364</strain>
    </source>
</reference>
<dbReference type="OrthoDB" id="8019813at2"/>
<protein>
    <recommendedName>
        <fullName evidence="5">Porin</fullName>
    </recommendedName>
</protein>
<proteinExistence type="predicted"/>
<dbReference type="AlphaFoldDB" id="A0A370HMZ0"/>
<dbReference type="Proteomes" id="UP000254925">
    <property type="component" value="Unassembled WGS sequence"/>
</dbReference>
<keyword evidence="4" id="KW-1185">Reference proteome</keyword>
<organism evidence="3 4">
    <name type="scientific">Microvirga subterranea</name>
    <dbReference type="NCBI Taxonomy" id="186651"/>
    <lineage>
        <taxon>Bacteria</taxon>
        <taxon>Pseudomonadati</taxon>
        <taxon>Pseudomonadota</taxon>
        <taxon>Alphaproteobacteria</taxon>
        <taxon>Hyphomicrobiales</taxon>
        <taxon>Methylobacteriaceae</taxon>
        <taxon>Microvirga</taxon>
    </lineage>
</organism>
<dbReference type="EMBL" id="QQBB01000003">
    <property type="protein sequence ID" value="RDI59946.1"/>
    <property type="molecule type" value="Genomic_DNA"/>
</dbReference>
<feature type="region of interest" description="Disordered" evidence="1">
    <location>
        <begin position="32"/>
        <end position="54"/>
    </location>
</feature>
<comment type="caution">
    <text evidence="3">The sequence shown here is derived from an EMBL/GenBank/DDBJ whole genome shotgun (WGS) entry which is preliminary data.</text>
</comment>
<feature type="chain" id="PRO_5016918023" description="Porin" evidence="2">
    <location>
        <begin position="19"/>
        <end position="84"/>
    </location>
</feature>
<evidence type="ECO:0000313" key="4">
    <source>
        <dbReference type="Proteomes" id="UP000254925"/>
    </source>
</evidence>
<feature type="compositionally biased region" description="Basic and acidic residues" evidence="1">
    <location>
        <begin position="38"/>
        <end position="54"/>
    </location>
</feature>
<evidence type="ECO:0000313" key="3">
    <source>
        <dbReference type="EMBL" id="RDI59946.1"/>
    </source>
</evidence>
<evidence type="ECO:0000256" key="2">
    <source>
        <dbReference type="SAM" id="SignalP"/>
    </source>
</evidence>
<accession>A0A370HMZ0</accession>
<feature type="signal peptide" evidence="2">
    <location>
        <begin position="1"/>
        <end position="18"/>
    </location>
</feature>
<keyword evidence="2" id="KW-0732">Signal</keyword>
<sequence>MRLVIVPFMLLAAAPTLAKECRIPDAPPGVRVQLPPGCERDRRGTAERQSDERLAGGEAGFVDLGNGTKVRIGGRVRAEVGVSR</sequence>
<evidence type="ECO:0000256" key="1">
    <source>
        <dbReference type="SAM" id="MobiDB-lite"/>
    </source>
</evidence>
<evidence type="ECO:0008006" key="5">
    <source>
        <dbReference type="Google" id="ProtNLM"/>
    </source>
</evidence>
<gene>
    <name evidence="3" type="ORF">DES45_103202</name>
</gene>
<name>A0A370HMZ0_9HYPH</name>
<dbReference type="RefSeq" id="WP_114769665.1">
    <property type="nucleotide sequence ID" value="NZ_QQBB01000003.1"/>
</dbReference>